<keyword evidence="2" id="KW-1185">Reference proteome</keyword>
<name>L0FWG9_ECHVK</name>
<dbReference type="EMBL" id="CP003346">
    <property type="protein sequence ID" value="AGA77091.1"/>
    <property type="molecule type" value="Genomic_DNA"/>
</dbReference>
<evidence type="ECO:0000313" key="2">
    <source>
        <dbReference type="Proteomes" id="UP000010796"/>
    </source>
</evidence>
<accession>L0FWG9</accession>
<gene>
    <name evidence="1" type="ordered locus">Echvi_0817</name>
</gene>
<evidence type="ECO:0000313" key="1">
    <source>
        <dbReference type="EMBL" id="AGA77091.1"/>
    </source>
</evidence>
<dbReference type="AlphaFoldDB" id="L0FWG9"/>
<reference evidence="2" key="1">
    <citation type="submission" date="2012-02" db="EMBL/GenBank/DDBJ databases">
        <title>The complete genome of Echinicola vietnamensis DSM 17526.</title>
        <authorList>
            <person name="Lucas S."/>
            <person name="Copeland A."/>
            <person name="Lapidus A."/>
            <person name="Glavina del Rio T."/>
            <person name="Dalin E."/>
            <person name="Tice H."/>
            <person name="Bruce D."/>
            <person name="Goodwin L."/>
            <person name="Pitluck S."/>
            <person name="Peters L."/>
            <person name="Ovchinnikova G."/>
            <person name="Teshima H."/>
            <person name="Kyrpides N."/>
            <person name="Mavromatis K."/>
            <person name="Ivanova N."/>
            <person name="Brettin T."/>
            <person name="Detter J.C."/>
            <person name="Han C."/>
            <person name="Larimer F."/>
            <person name="Land M."/>
            <person name="Hauser L."/>
            <person name="Markowitz V."/>
            <person name="Cheng J.-F."/>
            <person name="Hugenholtz P."/>
            <person name="Woyke T."/>
            <person name="Wu D."/>
            <person name="Brambilla E."/>
            <person name="Klenk H.-P."/>
            <person name="Eisen J.A."/>
        </authorList>
    </citation>
    <scope>NUCLEOTIDE SEQUENCE [LARGE SCALE GENOMIC DNA]</scope>
    <source>
        <strain evidence="2">DSM 17526 / LMG 23754 / KMM 6221</strain>
    </source>
</reference>
<dbReference type="STRING" id="926556.Echvi_0817"/>
<dbReference type="HOGENOM" id="CLU_2842783_0_0_10"/>
<sequence length="65" mass="7631">MLKFLFYSNGFEIQVKRGTKRRTKKGTNLSHLEPVGIELNQTWFINCVRTPIKHKKLTTNDQLIV</sequence>
<proteinExistence type="predicted"/>
<dbReference type="Proteomes" id="UP000010796">
    <property type="component" value="Chromosome"/>
</dbReference>
<dbReference type="KEGG" id="evi:Echvi_0817"/>
<organism evidence="1 2">
    <name type="scientific">Echinicola vietnamensis (strain DSM 17526 / LMG 23754 / KMM 6221)</name>
    <dbReference type="NCBI Taxonomy" id="926556"/>
    <lineage>
        <taxon>Bacteria</taxon>
        <taxon>Pseudomonadati</taxon>
        <taxon>Bacteroidota</taxon>
        <taxon>Cytophagia</taxon>
        <taxon>Cytophagales</taxon>
        <taxon>Cyclobacteriaceae</taxon>
        <taxon>Echinicola</taxon>
    </lineage>
</organism>
<protein>
    <submittedName>
        <fullName evidence="1">Uncharacterized protein</fullName>
    </submittedName>
</protein>